<keyword evidence="3" id="KW-1185">Reference proteome</keyword>
<organism evidence="2 3">
    <name type="scientific">Methylocucumis oryzae</name>
    <dbReference type="NCBI Taxonomy" id="1632867"/>
    <lineage>
        <taxon>Bacteria</taxon>
        <taxon>Pseudomonadati</taxon>
        <taxon>Pseudomonadota</taxon>
        <taxon>Gammaproteobacteria</taxon>
        <taxon>Methylococcales</taxon>
        <taxon>Methylococcaceae</taxon>
        <taxon>Methylocucumis</taxon>
    </lineage>
</organism>
<dbReference type="AlphaFoldDB" id="A0A0F3ILY6"/>
<dbReference type="EMBL" id="LAJX01000019">
    <property type="protein sequence ID" value="KJV07751.1"/>
    <property type="molecule type" value="Genomic_DNA"/>
</dbReference>
<dbReference type="RefSeq" id="WP_045778053.1">
    <property type="nucleotide sequence ID" value="NZ_LAJX01000019.1"/>
</dbReference>
<reference evidence="2 3" key="2">
    <citation type="journal article" date="2016" name="Microb. Ecol.">
        <title>Genome Characteristics of a Novel Type I Methanotroph (Sn10-6) Isolated from a Flooded Indian Rice Field.</title>
        <authorList>
            <person name="Rahalkar M.C."/>
            <person name="Pandit P.S."/>
            <person name="Dhakephalkar P.K."/>
            <person name="Pore S."/>
            <person name="Arora P."/>
            <person name="Kapse N."/>
        </authorList>
    </citation>
    <scope>NUCLEOTIDE SEQUENCE [LARGE SCALE GENOMIC DNA]</scope>
    <source>
        <strain evidence="2 3">Sn10-6</strain>
    </source>
</reference>
<sequence length="78" mass="8752">MNVEARLKRVQQLLPEEENLSASFLRATLEVVIMLVQLMANRLSLTSRNSSKLPSTGRFKVHDKASSDEVSSKPDPKK</sequence>
<protein>
    <submittedName>
        <fullName evidence="2">Uncharacterized protein</fullName>
    </submittedName>
</protein>
<reference evidence="3" key="1">
    <citation type="submission" date="2015-03" db="EMBL/GenBank/DDBJ databases">
        <title>Draft genome sequence of a novel methanotroph (Sn10-6) isolated from flooded ricefield rhizosphere in India.</title>
        <authorList>
            <person name="Pandit P.S."/>
            <person name="Pore S.D."/>
            <person name="Arora P."/>
            <person name="Kapse N.G."/>
            <person name="Dhakephalkar P.K."/>
            <person name="Rahalkar M.C."/>
        </authorList>
    </citation>
    <scope>NUCLEOTIDE SEQUENCE [LARGE SCALE GENOMIC DNA]</scope>
    <source>
        <strain evidence="3">Sn10-6</strain>
    </source>
</reference>
<feature type="region of interest" description="Disordered" evidence="1">
    <location>
        <begin position="46"/>
        <end position="78"/>
    </location>
</feature>
<gene>
    <name evidence="2" type="ORF">VZ94_02645</name>
</gene>
<name>A0A0F3ILY6_9GAMM</name>
<proteinExistence type="predicted"/>
<accession>A0A0F3ILY6</accession>
<evidence type="ECO:0000313" key="3">
    <source>
        <dbReference type="Proteomes" id="UP000033684"/>
    </source>
</evidence>
<comment type="caution">
    <text evidence="2">The sequence shown here is derived from an EMBL/GenBank/DDBJ whole genome shotgun (WGS) entry which is preliminary data.</text>
</comment>
<evidence type="ECO:0000313" key="2">
    <source>
        <dbReference type="EMBL" id="KJV07751.1"/>
    </source>
</evidence>
<dbReference type="Proteomes" id="UP000033684">
    <property type="component" value="Unassembled WGS sequence"/>
</dbReference>
<feature type="compositionally biased region" description="Basic and acidic residues" evidence="1">
    <location>
        <begin position="60"/>
        <end position="78"/>
    </location>
</feature>
<evidence type="ECO:0000256" key="1">
    <source>
        <dbReference type="SAM" id="MobiDB-lite"/>
    </source>
</evidence>